<comment type="caution">
    <text evidence="2">The sequence shown here is derived from an EMBL/GenBank/DDBJ whole genome shotgun (WGS) entry which is preliminary data.</text>
</comment>
<evidence type="ECO:0000256" key="1">
    <source>
        <dbReference type="SAM" id="MobiDB-lite"/>
    </source>
</evidence>
<protein>
    <submittedName>
        <fullName evidence="2">Uncharacterized protein</fullName>
    </submittedName>
</protein>
<proteinExistence type="predicted"/>
<dbReference type="Proteomes" id="UP001174136">
    <property type="component" value="Unassembled WGS sequence"/>
</dbReference>
<gene>
    <name evidence="2" type="ORF">N1851_017033</name>
</gene>
<sequence length="86" mass="9148">MGEGRHQEEKSHDPGGSTEPGGGKMKVKGCGASVPQSLHQMGRPQEEDHVGRSLKTGTFPQNKFAQVGHERGTMAHILLGCKTALT</sequence>
<evidence type="ECO:0000313" key="2">
    <source>
        <dbReference type="EMBL" id="KAK0144580.1"/>
    </source>
</evidence>
<name>A0AA47MQZ1_MERPO</name>
<organism evidence="2 3">
    <name type="scientific">Merluccius polli</name>
    <name type="common">Benguela hake</name>
    <name type="synonym">Merluccius cadenati</name>
    <dbReference type="NCBI Taxonomy" id="89951"/>
    <lineage>
        <taxon>Eukaryota</taxon>
        <taxon>Metazoa</taxon>
        <taxon>Chordata</taxon>
        <taxon>Craniata</taxon>
        <taxon>Vertebrata</taxon>
        <taxon>Euteleostomi</taxon>
        <taxon>Actinopterygii</taxon>
        <taxon>Neopterygii</taxon>
        <taxon>Teleostei</taxon>
        <taxon>Neoteleostei</taxon>
        <taxon>Acanthomorphata</taxon>
        <taxon>Zeiogadaria</taxon>
        <taxon>Gadariae</taxon>
        <taxon>Gadiformes</taxon>
        <taxon>Gadoidei</taxon>
        <taxon>Merlucciidae</taxon>
        <taxon>Merluccius</taxon>
    </lineage>
</organism>
<accession>A0AA47MQZ1</accession>
<keyword evidence="3" id="KW-1185">Reference proteome</keyword>
<dbReference type="AlphaFoldDB" id="A0AA47MQZ1"/>
<feature type="region of interest" description="Disordered" evidence="1">
    <location>
        <begin position="1"/>
        <end position="57"/>
    </location>
</feature>
<reference evidence="2" key="1">
    <citation type="journal article" date="2023" name="Front. Mar. Sci.">
        <title>A new Merluccius polli reference genome to investigate the effects of global change in West African waters.</title>
        <authorList>
            <person name="Mateo J.L."/>
            <person name="Blanco-Fernandez C."/>
            <person name="Garcia-Vazquez E."/>
            <person name="Machado-Schiaffino G."/>
        </authorList>
    </citation>
    <scope>NUCLEOTIDE SEQUENCE</scope>
    <source>
        <strain evidence="2">C29</strain>
        <tissue evidence="2">Fin</tissue>
    </source>
</reference>
<feature type="compositionally biased region" description="Basic and acidic residues" evidence="1">
    <location>
        <begin position="1"/>
        <end position="13"/>
    </location>
</feature>
<dbReference type="EMBL" id="JAOPHQ010003128">
    <property type="protein sequence ID" value="KAK0144580.1"/>
    <property type="molecule type" value="Genomic_DNA"/>
</dbReference>
<evidence type="ECO:0000313" key="3">
    <source>
        <dbReference type="Proteomes" id="UP001174136"/>
    </source>
</evidence>